<dbReference type="InterPro" id="IPR012296">
    <property type="entry name" value="Nuclease_put_TT1808"/>
</dbReference>
<keyword evidence="2" id="KW-0540">Nuclease</keyword>
<reference evidence="2" key="2">
    <citation type="journal article" date="2022" name="Microbiol. Resour. Announc.">
        <title>Metagenome Sequencing to Explore Phylogenomics of Terrestrial Cyanobacteria.</title>
        <authorList>
            <person name="Ward R.D."/>
            <person name="Stajich J.E."/>
            <person name="Johansen J.R."/>
            <person name="Huntemann M."/>
            <person name="Clum A."/>
            <person name="Foster B."/>
            <person name="Foster B."/>
            <person name="Roux S."/>
            <person name="Palaniappan K."/>
            <person name="Varghese N."/>
            <person name="Mukherjee S."/>
            <person name="Reddy T.B.K."/>
            <person name="Daum C."/>
            <person name="Copeland A."/>
            <person name="Chen I.A."/>
            <person name="Ivanova N.N."/>
            <person name="Kyrpides N.C."/>
            <person name="Shapiro N."/>
            <person name="Eloe-Fadrosh E.A."/>
            <person name="Pietrasiak N."/>
        </authorList>
    </citation>
    <scope>NUCLEOTIDE SEQUENCE</scope>
    <source>
        <strain evidence="2">GSE-NOS-MK-12-04C</strain>
    </source>
</reference>
<name>A0A951QMK3_9CYAN</name>
<dbReference type="InterPro" id="IPR008538">
    <property type="entry name" value="Uma2"/>
</dbReference>
<dbReference type="AlphaFoldDB" id="A0A951QMK3"/>
<dbReference type="CDD" id="cd06260">
    <property type="entry name" value="DUF820-like"/>
    <property type="match status" value="1"/>
</dbReference>
<dbReference type="Pfam" id="PF05685">
    <property type="entry name" value="Uma2"/>
    <property type="match status" value="1"/>
</dbReference>
<keyword evidence="2" id="KW-0378">Hydrolase</keyword>
<dbReference type="GO" id="GO:0004519">
    <property type="term" value="F:endonuclease activity"/>
    <property type="evidence" value="ECO:0007669"/>
    <property type="project" value="UniProtKB-KW"/>
</dbReference>
<keyword evidence="2" id="KW-0255">Endonuclease</keyword>
<dbReference type="InterPro" id="IPR011335">
    <property type="entry name" value="Restrct_endonuc-II-like"/>
</dbReference>
<organism evidence="2 3">
    <name type="scientific">Cyanomargarita calcarea GSE-NOS-MK-12-04C</name>
    <dbReference type="NCBI Taxonomy" id="2839659"/>
    <lineage>
        <taxon>Bacteria</taxon>
        <taxon>Bacillati</taxon>
        <taxon>Cyanobacteriota</taxon>
        <taxon>Cyanophyceae</taxon>
        <taxon>Nostocales</taxon>
        <taxon>Cyanomargaritaceae</taxon>
        <taxon>Cyanomargarita</taxon>
    </lineage>
</organism>
<evidence type="ECO:0000259" key="1">
    <source>
        <dbReference type="Pfam" id="PF05685"/>
    </source>
</evidence>
<evidence type="ECO:0000313" key="3">
    <source>
        <dbReference type="Proteomes" id="UP000729701"/>
    </source>
</evidence>
<dbReference type="PANTHER" id="PTHR34107">
    <property type="entry name" value="SLL0198 PROTEIN-RELATED"/>
    <property type="match status" value="1"/>
</dbReference>
<dbReference type="SUPFAM" id="SSF52980">
    <property type="entry name" value="Restriction endonuclease-like"/>
    <property type="match status" value="1"/>
</dbReference>
<dbReference type="Gene3D" id="3.90.1570.10">
    <property type="entry name" value="tt1808, chain A"/>
    <property type="match status" value="1"/>
</dbReference>
<reference evidence="2" key="1">
    <citation type="submission" date="2021-05" db="EMBL/GenBank/DDBJ databases">
        <authorList>
            <person name="Pietrasiak N."/>
            <person name="Ward R."/>
            <person name="Stajich J.E."/>
            <person name="Kurbessoian T."/>
        </authorList>
    </citation>
    <scope>NUCLEOTIDE SEQUENCE</scope>
    <source>
        <strain evidence="2">GSE-NOS-MK-12-04C</strain>
    </source>
</reference>
<feature type="domain" description="Putative restriction endonuclease" evidence="1">
    <location>
        <begin position="18"/>
        <end position="206"/>
    </location>
</feature>
<proteinExistence type="predicted"/>
<comment type="caution">
    <text evidence="2">The sequence shown here is derived from an EMBL/GenBank/DDBJ whole genome shotgun (WGS) entry which is preliminary data.</text>
</comment>
<protein>
    <submittedName>
        <fullName evidence="2">Uma2 family endonuclease</fullName>
    </submittedName>
</protein>
<dbReference type="EMBL" id="JAHHGZ010000018">
    <property type="protein sequence ID" value="MBW4669169.1"/>
    <property type="molecule type" value="Genomic_DNA"/>
</dbReference>
<sequence>MTQAQAQTHETQPKIYTFDEFIEWLPENSEFRYELHDGVIIEMPKPRGKHSNLTGSLIEKILITIREMGRGDIWTIPRESIIKPYRDKSGYEPDIIVLNKETIGTQTRWETESIIHSCTSVKLIVEVVSTNWQDDYYDKLRDYEGMGIPEYWIVDYAALGGRDFIGYPKQPTIFVYELIDGEYVKTMFRGNDLIKSPTFPQLNLTAQQIFDLAS</sequence>
<accession>A0A951QMK3</accession>
<evidence type="ECO:0000313" key="2">
    <source>
        <dbReference type="EMBL" id="MBW4669169.1"/>
    </source>
</evidence>
<gene>
    <name evidence="2" type="ORF">KME60_17520</name>
</gene>
<dbReference type="PANTHER" id="PTHR34107:SF2">
    <property type="entry name" value="SLL0888 PROTEIN"/>
    <property type="match status" value="1"/>
</dbReference>
<dbReference type="Proteomes" id="UP000729701">
    <property type="component" value="Unassembled WGS sequence"/>
</dbReference>